<dbReference type="PANTHER" id="PTHR20963">
    <property type="entry name" value="MULTIPLE INOSITOL POLYPHOSPHATE PHOSPHATASE-RELATED"/>
    <property type="match status" value="1"/>
</dbReference>
<keyword evidence="6" id="KW-1003">Cell membrane</keyword>
<evidence type="ECO:0000256" key="1">
    <source>
        <dbReference type="ARBA" id="ARBA00004236"/>
    </source>
</evidence>
<feature type="disulfide bond" evidence="16">
    <location>
        <begin position="53"/>
        <end position="392"/>
    </location>
</feature>
<proteinExistence type="inferred from homology"/>
<evidence type="ECO:0000256" key="15">
    <source>
        <dbReference type="ARBA" id="ARBA00043832"/>
    </source>
</evidence>
<reference evidence="18" key="1">
    <citation type="submission" date="2021-02" db="EMBL/GenBank/DDBJ databases">
        <authorList>
            <person name="Nowell W R."/>
        </authorList>
    </citation>
    <scope>NUCLEOTIDE SEQUENCE</scope>
    <source>
        <strain evidence="18">Ploen Becks lab</strain>
    </source>
</reference>
<organism evidence="18 19">
    <name type="scientific">Brachionus calyciflorus</name>
    <dbReference type="NCBI Taxonomy" id="104777"/>
    <lineage>
        <taxon>Eukaryota</taxon>
        <taxon>Metazoa</taxon>
        <taxon>Spiralia</taxon>
        <taxon>Gnathifera</taxon>
        <taxon>Rotifera</taxon>
        <taxon>Eurotatoria</taxon>
        <taxon>Monogononta</taxon>
        <taxon>Pseudotrocha</taxon>
        <taxon>Ploima</taxon>
        <taxon>Brachionidae</taxon>
        <taxon>Brachionus</taxon>
    </lineage>
</organism>
<dbReference type="InterPro" id="IPR029033">
    <property type="entry name" value="His_PPase_superfam"/>
</dbReference>
<evidence type="ECO:0000256" key="14">
    <source>
        <dbReference type="ARBA" id="ARBA00043691"/>
    </source>
</evidence>
<feature type="signal peptide" evidence="17">
    <location>
        <begin position="1"/>
        <end position="20"/>
    </location>
</feature>
<keyword evidence="19" id="KW-1185">Reference proteome</keyword>
<keyword evidence="9" id="KW-0472">Membrane</keyword>
<evidence type="ECO:0000256" key="12">
    <source>
        <dbReference type="ARBA" id="ARBA00043668"/>
    </source>
</evidence>
<protein>
    <recommendedName>
        <fullName evidence="5">Multiple inositol polyphosphate phosphatase 1</fullName>
        <ecNumber evidence="4">3.1.3.62</ecNumber>
        <ecNumber evidence="3">3.1.3.80</ecNumber>
    </recommendedName>
    <alternativeName>
        <fullName evidence="11">2,3-bisphosphoglycerate 3-phosphatase</fullName>
    </alternativeName>
</protein>
<comment type="similarity">
    <text evidence="2">Belongs to the histidine acid phosphatase family. MINPP1 subfamily.</text>
</comment>
<evidence type="ECO:0000256" key="16">
    <source>
        <dbReference type="PIRSR" id="PIRSR000894-2"/>
    </source>
</evidence>
<keyword evidence="7 17" id="KW-0732">Signal</keyword>
<dbReference type="InterPro" id="IPR000560">
    <property type="entry name" value="His_Pase_clade-2"/>
</dbReference>
<comment type="caution">
    <text evidence="18">The sequence shown here is derived from an EMBL/GenBank/DDBJ whole genome shotgun (WGS) entry which is preliminary data.</text>
</comment>
<dbReference type="InterPro" id="IPR016274">
    <property type="entry name" value="Histidine_acid_Pase_euk"/>
</dbReference>
<evidence type="ECO:0000256" key="9">
    <source>
        <dbReference type="ARBA" id="ARBA00023136"/>
    </source>
</evidence>
<evidence type="ECO:0000256" key="4">
    <source>
        <dbReference type="ARBA" id="ARBA00013040"/>
    </source>
</evidence>
<name>A0A813MVC0_9BILA</name>
<dbReference type="EC" id="3.1.3.80" evidence="3"/>
<comment type="catalytic activity">
    <reaction evidence="12">
        <text>1D-myo-inositol 1,2,5,6-tetrakisphosphate + H2O = 1D-myo-inositol 1,2,6-trisphosphate + phosphate</text>
        <dbReference type="Rhea" id="RHEA:77119"/>
        <dbReference type="ChEBI" id="CHEBI:15377"/>
        <dbReference type="ChEBI" id="CHEBI:43474"/>
        <dbReference type="ChEBI" id="CHEBI:195535"/>
        <dbReference type="ChEBI" id="CHEBI:195537"/>
        <dbReference type="EC" id="3.1.3.62"/>
    </reaction>
    <physiologicalReaction direction="left-to-right" evidence="12">
        <dbReference type="Rhea" id="RHEA:77120"/>
    </physiologicalReaction>
</comment>
<dbReference type="Pfam" id="PF00328">
    <property type="entry name" value="His_Phos_2"/>
    <property type="match status" value="1"/>
</dbReference>
<dbReference type="GO" id="GO:0003993">
    <property type="term" value="F:acid phosphatase activity"/>
    <property type="evidence" value="ECO:0007669"/>
    <property type="project" value="TreeGrafter"/>
</dbReference>
<dbReference type="GO" id="GO:0034417">
    <property type="term" value="F:bisphosphoglycerate 3-phosphatase activity"/>
    <property type="evidence" value="ECO:0007669"/>
    <property type="project" value="UniProtKB-EC"/>
</dbReference>
<feature type="disulfide bond" evidence="16">
    <location>
        <begin position="417"/>
        <end position="422"/>
    </location>
</feature>
<feature type="chain" id="PRO_5032489494" description="Multiple inositol polyphosphate phosphatase 1" evidence="17">
    <location>
        <begin position="21"/>
        <end position="447"/>
    </location>
</feature>
<dbReference type="PIRSF" id="PIRSF000894">
    <property type="entry name" value="Acid_phosphatase"/>
    <property type="match status" value="1"/>
</dbReference>
<evidence type="ECO:0000256" key="7">
    <source>
        <dbReference type="ARBA" id="ARBA00022729"/>
    </source>
</evidence>
<dbReference type="GO" id="GO:0052745">
    <property type="term" value="F:inositol phosphate phosphatase activity"/>
    <property type="evidence" value="ECO:0007669"/>
    <property type="project" value="TreeGrafter"/>
</dbReference>
<evidence type="ECO:0000313" key="18">
    <source>
        <dbReference type="EMBL" id="CAF0730033.1"/>
    </source>
</evidence>
<evidence type="ECO:0000256" key="17">
    <source>
        <dbReference type="SAM" id="SignalP"/>
    </source>
</evidence>
<dbReference type="GO" id="GO:0005886">
    <property type="term" value="C:plasma membrane"/>
    <property type="evidence" value="ECO:0007669"/>
    <property type="project" value="UniProtKB-SubCell"/>
</dbReference>
<evidence type="ECO:0000256" key="10">
    <source>
        <dbReference type="ARBA" id="ARBA00023180"/>
    </source>
</evidence>
<evidence type="ECO:0000256" key="8">
    <source>
        <dbReference type="ARBA" id="ARBA00022801"/>
    </source>
</evidence>
<accession>A0A813MVC0</accession>
<comment type="catalytic activity">
    <reaction evidence="15">
        <text>(2R)-2,3-bisphosphoglycerate + H2O = (2R)-2-phosphoglycerate + phosphate</text>
        <dbReference type="Rhea" id="RHEA:27381"/>
        <dbReference type="ChEBI" id="CHEBI:15377"/>
        <dbReference type="ChEBI" id="CHEBI:43474"/>
        <dbReference type="ChEBI" id="CHEBI:58248"/>
        <dbReference type="ChEBI" id="CHEBI:58289"/>
        <dbReference type="EC" id="3.1.3.80"/>
    </reaction>
    <physiologicalReaction direction="left-to-right" evidence="15">
        <dbReference type="Rhea" id="RHEA:27382"/>
    </physiologicalReaction>
</comment>
<dbReference type="EMBL" id="CAJNOC010000227">
    <property type="protein sequence ID" value="CAF0730033.1"/>
    <property type="molecule type" value="Genomic_DNA"/>
</dbReference>
<dbReference type="Proteomes" id="UP000663879">
    <property type="component" value="Unassembled WGS sequence"/>
</dbReference>
<evidence type="ECO:0000256" key="2">
    <source>
        <dbReference type="ARBA" id="ARBA00008422"/>
    </source>
</evidence>
<keyword evidence="10" id="KW-0325">Glycoprotein</keyword>
<feature type="disulfide bond" evidence="16">
    <location>
        <begin position="257"/>
        <end position="271"/>
    </location>
</feature>
<comment type="catalytic activity">
    <reaction evidence="14">
        <text>1D-myo-inositol hexakisphosphate + H2O = 1D-myo-inositol 1,2,4,5,6-pentakisphosphate + phosphate</text>
        <dbReference type="Rhea" id="RHEA:16989"/>
        <dbReference type="ChEBI" id="CHEBI:15377"/>
        <dbReference type="ChEBI" id="CHEBI:43474"/>
        <dbReference type="ChEBI" id="CHEBI:57798"/>
        <dbReference type="ChEBI" id="CHEBI:58130"/>
        <dbReference type="EC" id="3.1.3.62"/>
    </reaction>
    <physiologicalReaction direction="left-to-right" evidence="14">
        <dbReference type="Rhea" id="RHEA:16990"/>
    </physiologicalReaction>
</comment>
<dbReference type="Gene3D" id="3.40.50.1240">
    <property type="entry name" value="Phosphoglycerate mutase-like"/>
    <property type="match status" value="1"/>
</dbReference>
<dbReference type="EC" id="3.1.3.62" evidence="4"/>
<keyword evidence="16" id="KW-1015">Disulfide bond</keyword>
<evidence type="ECO:0000256" key="6">
    <source>
        <dbReference type="ARBA" id="ARBA00022475"/>
    </source>
</evidence>
<sequence>MIKIFIVIFLLLPISIEENAFVDESFFKYMTSKTDYNLIANKKNFQDYSISECKTIGFWHLIRYSANYPNFEEISEMNEFLPKLRDTIILLNQSILNESELKFLNKWTPRVSPEMENLLTDYGSETIKSLGLRTWVRLKYLIFNTRISKQVKIRSTNFTRTIESAQKYVEGFFHFWPLKINIESSDIENDYLIKYPDLCEKYLTYINSNQNACSELLYFDFMSSKLRNSKRRFQDRLGVNSFYTNINIAFEMAFKMCQYEYLIDKTISIWCKFFDLETIKLLEYKDDLKNNCKYGYKYEISRLMTCDLVKNLLESLKTFKRSYETNDDTLNKFTAYFTHSSTLMSFLSSMGIGKSEDNFDYENILSENINREFKTSSINPTSSNIGFLLFKCDENSKKPNYLLRVFHNERLVKIDGCQSTDCNLNEFLNYLTFFTSTCKSTKESCKI</sequence>
<dbReference type="PANTHER" id="PTHR20963:SF8">
    <property type="entry name" value="MULTIPLE INOSITOL POLYPHOSPHATE PHOSPHATASE 1"/>
    <property type="match status" value="1"/>
</dbReference>
<comment type="subcellular location">
    <subcellularLocation>
        <location evidence="1">Cell membrane</location>
    </subcellularLocation>
</comment>
<evidence type="ECO:0000256" key="5">
    <source>
        <dbReference type="ARBA" id="ARBA00018097"/>
    </source>
</evidence>
<comment type="catalytic activity">
    <reaction evidence="13">
        <text>1D-myo-inositol 1,2,4,5,6-pentakisphosphate + H2O = 1D-myo-inositol 1,2,5,6-tetrakisphosphate + phosphate</text>
        <dbReference type="Rhea" id="RHEA:77115"/>
        <dbReference type="ChEBI" id="CHEBI:15377"/>
        <dbReference type="ChEBI" id="CHEBI:43474"/>
        <dbReference type="ChEBI" id="CHEBI:57798"/>
        <dbReference type="ChEBI" id="CHEBI:195535"/>
        <dbReference type="EC" id="3.1.3.62"/>
    </reaction>
    <physiologicalReaction direction="left-to-right" evidence="13">
        <dbReference type="Rhea" id="RHEA:77116"/>
    </physiologicalReaction>
</comment>
<dbReference type="SUPFAM" id="SSF53254">
    <property type="entry name" value="Phosphoglycerate mutase-like"/>
    <property type="match status" value="1"/>
</dbReference>
<evidence type="ECO:0000313" key="19">
    <source>
        <dbReference type="Proteomes" id="UP000663879"/>
    </source>
</evidence>
<evidence type="ECO:0000256" key="3">
    <source>
        <dbReference type="ARBA" id="ARBA00012976"/>
    </source>
</evidence>
<evidence type="ECO:0000256" key="13">
    <source>
        <dbReference type="ARBA" id="ARBA00043671"/>
    </source>
</evidence>
<dbReference type="OrthoDB" id="6509975at2759"/>
<keyword evidence="8" id="KW-0378">Hydrolase</keyword>
<dbReference type="CDD" id="cd07061">
    <property type="entry name" value="HP_HAP_like"/>
    <property type="match status" value="1"/>
</dbReference>
<gene>
    <name evidence="18" type="ORF">OXX778_LOCUS2780</name>
</gene>
<evidence type="ECO:0000256" key="11">
    <source>
        <dbReference type="ARBA" id="ARBA00031642"/>
    </source>
</evidence>
<dbReference type="AlphaFoldDB" id="A0A813MVC0"/>